<keyword evidence="4" id="KW-1185">Reference proteome</keyword>
<dbReference type="OrthoDB" id="2216808at2"/>
<dbReference type="InterPro" id="IPR041033">
    <property type="entry name" value="SpaA_PFL_dom_1"/>
</dbReference>
<dbReference type="EMBL" id="FOEN01000023">
    <property type="protein sequence ID" value="SEQ56641.1"/>
    <property type="molecule type" value="Genomic_DNA"/>
</dbReference>
<evidence type="ECO:0000313" key="3">
    <source>
        <dbReference type="EMBL" id="SEQ56641.1"/>
    </source>
</evidence>
<organism evidence="3 4">
    <name type="scientific">Ignavigranum ruoffiae</name>
    <dbReference type="NCBI Taxonomy" id="89093"/>
    <lineage>
        <taxon>Bacteria</taxon>
        <taxon>Bacillati</taxon>
        <taxon>Bacillota</taxon>
        <taxon>Bacilli</taxon>
        <taxon>Lactobacillales</taxon>
        <taxon>Aerococcaceae</taxon>
        <taxon>Ignavigranum</taxon>
    </lineage>
</organism>
<feature type="compositionally biased region" description="Low complexity" evidence="1">
    <location>
        <begin position="46"/>
        <end position="63"/>
    </location>
</feature>
<dbReference type="Pfam" id="PF17802">
    <property type="entry name" value="SpaA"/>
    <property type="match status" value="1"/>
</dbReference>
<evidence type="ECO:0000313" key="4">
    <source>
        <dbReference type="Proteomes" id="UP000198833"/>
    </source>
</evidence>
<dbReference type="Gene3D" id="2.60.40.10">
    <property type="entry name" value="Immunoglobulins"/>
    <property type="match status" value="1"/>
</dbReference>
<dbReference type="RefSeq" id="WP_092572748.1">
    <property type="nucleotide sequence ID" value="NZ_FOEN01000023.1"/>
</dbReference>
<sequence>MKISHKLRKYLSGIILLLALVFIPLTIIKAQDSESNLGTENTTMDNQATSEETETESATQTETSNEELSSESDVIPTEPKLLTVYKYGSLTKYPLSGAQFELYGLEPEIYSSLETNHKDTLPKIKETIPFLTKFMDSMYAKVFAQETNADIPAGNILLDTFYTDENGKFTTYLSPGTYYLREIIPQSGIC</sequence>
<proteinExistence type="predicted"/>
<reference evidence="3 4" key="1">
    <citation type="submission" date="2016-10" db="EMBL/GenBank/DDBJ databases">
        <authorList>
            <person name="de Groot N.N."/>
        </authorList>
    </citation>
    <scope>NUCLEOTIDE SEQUENCE [LARGE SCALE GENOMIC DNA]</scope>
    <source>
        <strain evidence="3 4">DSM 15695</strain>
    </source>
</reference>
<dbReference type="STRING" id="89093.SAMN04488558_1236"/>
<feature type="compositionally biased region" description="Polar residues" evidence="1">
    <location>
        <begin position="36"/>
        <end position="45"/>
    </location>
</feature>
<evidence type="ECO:0000259" key="2">
    <source>
        <dbReference type="Pfam" id="PF17802"/>
    </source>
</evidence>
<evidence type="ECO:0000256" key="1">
    <source>
        <dbReference type="SAM" id="MobiDB-lite"/>
    </source>
</evidence>
<dbReference type="InterPro" id="IPR013783">
    <property type="entry name" value="Ig-like_fold"/>
</dbReference>
<feature type="region of interest" description="Disordered" evidence="1">
    <location>
        <begin position="36"/>
        <end position="74"/>
    </location>
</feature>
<dbReference type="AlphaFoldDB" id="A0A1H9H2S3"/>
<gene>
    <name evidence="3" type="ORF">SAMN04488558_1236</name>
</gene>
<name>A0A1H9H2S3_9LACT</name>
<feature type="domain" description="SpaA-like prealbumin fold" evidence="2">
    <location>
        <begin position="82"/>
        <end position="188"/>
    </location>
</feature>
<accession>A0A1H9H2S3</accession>
<dbReference type="Proteomes" id="UP000198833">
    <property type="component" value="Unassembled WGS sequence"/>
</dbReference>
<protein>
    <recommendedName>
        <fullName evidence="2">SpaA-like prealbumin fold domain-containing protein</fullName>
    </recommendedName>
</protein>